<evidence type="ECO:0000313" key="3">
    <source>
        <dbReference type="RefSeq" id="XP_034098687.1"/>
    </source>
</evidence>
<dbReference type="Proteomes" id="UP000515160">
    <property type="component" value="Chromosome 2L"/>
</dbReference>
<protein>
    <submittedName>
        <fullName evidence="3">Uncharacterized protein LOC117564136</fullName>
    </submittedName>
</protein>
<organism evidence="2 3">
    <name type="scientific">Drosophila albomicans</name>
    <name type="common">Fruit fly</name>
    <dbReference type="NCBI Taxonomy" id="7291"/>
    <lineage>
        <taxon>Eukaryota</taxon>
        <taxon>Metazoa</taxon>
        <taxon>Ecdysozoa</taxon>
        <taxon>Arthropoda</taxon>
        <taxon>Hexapoda</taxon>
        <taxon>Insecta</taxon>
        <taxon>Pterygota</taxon>
        <taxon>Neoptera</taxon>
        <taxon>Endopterygota</taxon>
        <taxon>Diptera</taxon>
        <taxon>Brachycera</taxon>
        <taxon>Muscomorpha</taxon>
        <taxon>Ephydroidea</taxon>
        <taxon>Drosophilidae</taxon>
        <taxon>Drosophila</taxon>
    </lineage>
</organism>
<proteinExistence type="predicted"/>
<gene>
    <name evidence="3" type="primary">LOC117564136</name>
</gene>
<reference evidence="3" key="1">
    <citation type="submission" date="2025-08" db="UniProtKB">
        <authorList>
            <consortium name="RefSeq"/>
        </authorList>
    </citation>
    <scope>IDENTIFICATION</scope>
    <source>
        <strain evidence="3">15112-1751.03</strain>
        <tissue evidence="3">Whole Adult</tissue>
    </source>
</reference>
<feature type="compositionally biased region" description="Basic residues" evidence="1">
    <location>
        <begin position="67"/>
        <end position="79"/>
    </location>
</feature>
<evidence type="ECO:0000313" key="2">
    <source>
        <dbReference type="Proteomes" id="UP000515160"/>
    </source>
</evidence>
<accession>A0A6P8XIR0</accession>
<feature type="compositionally biased region" description="Polar residues" evidence="1">
    <location>
        <begin position="80"/>
        <end position="89"/>
    </location>
</feature>
<dbReference type="GeneID" id="117564136"/>
<dbReference type="AlphaFoldDB" id="A0A6P8XIR0"/>
<keyword evidence="2" id="KW-1185">Reference proteome</keyword>
<name>A0A6P8XIR0_DROAB</name>
<dbReference type="RefSeq" id="XP_034098687.1">
    <property type="nucleotide sequence ID" value="XM_034242796.2"/>
</dbReference>
<feature type="region of interest" description="Disordered" evidence="1">
    <location>
        <begin position="39"/>
        <end position="92"/>
    </location>
</feature>
<feature type="compositionally biased region" description="Basic and acidic residues" evidence="1">
    <location>
        <begin position="39"/>
        <end position="54"/>
    </location>
</feature>
<sequence>MRDETTKRRTQLLQLLTGVCHDVWERTYAKGSEEMCTDVRGDHRVGAGARETKRGARPQSYTPRQQRQQRRQRRQRRQHPVSTGSVSSCPNPPCLAAVWADGHVAISGDWELAVRSWSIAENKQASE</sequence>
<evidence type="ECO:0000256" key="1">
    <source>
        <dbReference type="SAM" id="MobiDB-lite"/>
    </source>
</evidence>